<evidence type="ECO:0000313" key="3">
    <source>
        <dbReference type="Proteomes" id="UP001487740"/>
    </source>
</evidence>
<keyword evidence="3" id="KW-1185">Reference proteome</keyword>
<dbReference type="Proteomes" id="UP001487740">
    <property type="component" value="Unassembled WGS sequence"/>
</dbReference>
<feature type="region of interest" description="Disordered" evidence="1">
    <location>
        <begin position="60"/>
        <end position="87"/>
    </location>
</feature>
<reference evidence="2 3" key="1">
    <citation type="submission" date="2023-03" db="EMBL/GenBank/DDBJ databases">
        <title>High-quality genome of Scylla paramamosain provides insights in environmental adaptation.</title>
        <authorList>
            <person name="Zhang L."/>
        </authorList>
    </citation>
    <scope>NUCLEOTIDE SEQUENCE [LARGE SCALE GENOMIC DNA]</scope>
    <source>
        <strain evidence="2">LZ_2023a</strain>
        <tissue evidence="2">Muscle</tissue>
    </source>
</reference>
<feature type="compositionally biased region" description="Polar residues" evidence="1">
    <location>
        <begin position="62"/>
        <end position="83"/>
    </location>
</feature>
<evidence type="ECO:0000256" key="1">
    <source>
        <dbReference type="SAM" id="MobiDB-lite"/>
    </source>
</evidence>
<accession>A0AAW0UFF6</accession>
<organism evidence="2 3">
    <name type="scientific">Scylla paramamosain</name>
    <name type="common">Mud crab</name>
    <dbReference type="NCBI Taxonomy" id="85552"/>
    <lineage>
        <taxon>Eukaryota</taxon>
        <taxon>Metazoa</taxon>
        <taxon>Ecdysozoa</taxon>
        <taxon>Arthropoda</taxon>
        <taxon>Crustacea</taxon>
        <taxon>Multicrustacea</taxon>
        <taxon>Malacostraca</taxon>
        <taxon>Eumalacostraca</taxon>
        <taxon>Eucarida</taxon>
        <taxon>Decapoda</taxon>
        <taxon>Pleocyemata</taxon>
        <taxon>Brachyura</taxon>
        <taxon>Eubrachyura</taxon>
        <taxon>Portunoidea</taxon>
        <taxon>Portunidae</taxon>
        <taxon>Portuninae</taxon>
        <taxon>Scylla</taxon>
    </lineage>
</organism>
<evidence type="ECO:0000313" key="2">
    <source>
        <dbReference type="EMBL" id="KAK8398879.1"/>
    </source>
</evidence>
<dbReference type="EMBL" id="JARAKH010000012">
    <property type="protein sequence ID" value="KAK8398879.1"/>
    <property type="molecule type" value="Genomic_DNA"/>
</dbReference>
<feature type="region of interest" description="Disordered" evidence="1">
    <location>
        <begin position="19"/>
        <end position="39"/>
    </location>
</feature>
<name>A0AAW0UFF6_SCYPA</name>
<dbReference type="AlphaFoldDB" id="A0AAW0UFF6"/>
<comment type="caution">
    <text evidence="2">The sequence shown here is derived from an EMBL/GenBank/DDBJ whole genome shotgun (WGS) entry which is preliminary data.</text>
</comment>
<proteinExistence type="predicted"/>
<gene>
    <name evidence="2" type="ORF">O3P69_004164</name>
</gene>
<sequence>MWCVVHACAGPHPHTPLHQLPEQSHGGAPASVHWRGVSWPEQSRERASCPLPDLICLAPPRQSATQKANQPDNQPASHSQPVSQPAAGSRVSRVLCSVLNFNALSRASCCLSRTCASTGDSLT</sequence>
<protein>
    <submittedName>
        <fullName evidence="2">Uncharacterized protein</fullName>
    </submittedName>
</protein>